<sequence length="591" mass="65932">MVFKHNKQPFGGDDAFQLSYKHTTQMDYGGPFASAYRHIPENEAIPDRVWPGVDFKFEKMSAVSPNHTSLGNNADMLTISSDGGSARLESSKRPNNDGQSYQPGCKRTRQLDTDKPPSRSNCEQSCISVTDGEEFKSRKEHAVPEDSTKNLHGSIYSFPWFTFNTHEDTRLQAPFRLSSFPGYYEDHHRAAGSNQLEETQSPVFDYPPRKLVSLGQNHQADVPVWRPRNRNCIPGGSDSHDASTSFGEFLIDEDNTDKWTEFCVIPMPDSSSLASDGLVGHGKIDCCCLDEGSIRCVKKHVSEAREKLRTTLGHERFIELGFLNMGEDVALRWTEEEEQVFHEIVLSNPASLGKNFWDVLPYAFPSHTSKKFVSYYFNVFMLRKRAEQNRSDPMNVDSDNDEWQEHDDGEFGSTEEDDDEDSGVESPADEVTQNIGGSGSVDIHEEAEAEDRDEEGCGVSNGFTGDIKSKSGDVQPFDNDFQDGPGEKQDVNDDSCTSYEDQQNGAEPGGRAAALEGTHGSLLEEHGNLHAEYRNNGSDHGYMVGHCDPSPWDTGYIRGTEDIDFLPTCNVIEEVFGHESWDKEKGAHGIS</sequence>
<dbReference type="Proteomes" id="UP001140949">
    <property type="component" value="Unassembled WGS sequence"/>
</dbReference>
<evidence type="ECO:0008006" key="4">
    <source>
        <dbReference type="Google" id="ProtNLM"/>
    </source>
</evidence>
<dbReference type="AlphaFoldDB" id="A0AAX6H1S1"/>
<reference evidence="2" key="2">
    <citation type="submission" date="2023-04" db="EMBL/GenBank/DDBJ databases">
        <authorList>
            <person name="Bruccoleri R.E."/>
            <person name="Oakeley E.J."/>
            <person name="Faust A.-M."/>
            <person name="Dessus-Babus S."/>
            <person name="Altorfer M."/>
            <person name="Burckhardt D."/>
            <person name="Oertli M."/>
            <person name="Naumann U."/>
            <person name="Petersen F."/>
            <person name="Wong J."/>
        </authorList>
    </citation>
    <scope>NUCLEOTIDE SEQUENCE</scope>
    <source>
        <strain evidence="2">GSM-AAB239-AS_SAM_17_03QT</strain>
        <tissue evidence="2">Leaf</tissue>
    </source>
</reference>
<organism evidence="2 3">
    <name type="scientific">Iris pallida</name>
    <name type="common">Sweet iris</name>
    <dbReference type="NCBI Taxonomy" id="29817"/>
    <lineage>
        <taxon>Eukaryota</taxon>
        <taxon>Viridiplantae</taxon>
        <taxon>Streptophyta</taxon>
        <taxon>Embryophyta</taxon>
        <taxon>Tracheophyta</taxon>
        <taxon>Spermatophyta</taxon>
        <taxon>Magnoliopsida</taxon>
        <taxon>Liliopsida</taxon>
        <taxon>Asparagales</taxon>
        <taxon>Iridaceae</taxon>
        <taxon>Iridoideae</taxon>
        <taxon>Irideae</taxon>
        <taxon>Iris</taxon>
    </lineage>
</organism>
<feature type="compositionally biased region" description="Acidic residues" evidence="1">
    <location>
        <begin position="445"/>
        <end position="456"/>
    </location>
</feature>
<dbReference type="CDD" id="cd00167">
    <property type="entry name" value="SANT"/>
    <property type="match status" value="1"/>
</dbReference>
<gene>
    <name evidence="2" type="ORF">M6B38_123005</name>
</gene>
<evidence type="ECO:0000256" key="1">
    <source>
        <dbReference type="SAM" id="MobiDB-lite"/>
    </source>
</evidence>
<feature type="compositionally biased region" description="Polar residues" evidence="1">
    <location>
        <begin position="494"/>
        <end position="505"/>
    </location>
</feature>
<feature type="compositionally biased region" description="Acidic residues" evidence="1">
    <location>
        <begin position="398"/>
        <end position="423"/>
    </location>
</feature>
<protein>
    <recommendedName>
        <fullName evidence="4">Myb-like domain-containing protein</fullName>
    </recommendedName>
</protein>
<dbReference type="PANTHER" id="PTHR46872:SF10">
    <property type="entry name" value="MYB-LIKE DOMAIN-CONTAINING PROTEIN"/>
    <property type="match status" value="1"/>
</dbReference>
<dbReference type="EMBL" id="JANAVB010013600">
    <property type="protein sequence ID" value="KAJ6834916.1"/>
    <property type="molecule type" value="Genomic_DNA"/>
</dbReference>
<proteinExistence type="predicted"/>
<name>A0AAX6H1S1_IRIPA</name>
<feature type="region of interest" description="Disordered" evidence="1">
    <location>
        <begin position="388"/>
        <end position="511"/>
    </location>
</feature>
<reference evidence="2" key="1">
    <citation type="journal article" date="2023" name="GigaByte">
        <title>Genome assembly of the bearded iris, Iris pallida Lam.</title>
        <authorList>
            <person name="Bruccoleri R.E."/>
            <person name="Oakeley E.J."/>
            <person name="Faust A.M.E."/>
            <person name="Altorfer M."/>
            <person name="Dessus-Babus S."/>
            <person name="Burckhardt D."/>
            <person name="Oertli M."/>
            <person name="Naumann U."/>
            <person name="Petersen F."/>
            <person name="Wong J."/>
        </authorList>
    </citation>
    <scope>NUCLEOTIDE SEQUENCE</scope>
    <source>
        <strain evidence="2">GSM-AAB239-AS_SAM_17_03QT</strain>
    </source>
</reference>
<accession>A0AAX6H1S1</accession>
<dbReference type="InterPro" id="IPR001005">
    <property type="entry name" value="SANT/Myb"/>
</dbReference>
<evidence type="ECO:0000313" key="2">
    <source>
        <dbReference type="EMBL" id="KAJ6834916.1"/>
    </source>
</evidence>
<comment type="caution">
    <text evidence="2">The sequence shown here is derived from an EMBL/GenBank/DDBJ whole genome shotgun (WGS) entry which is preliminary data.</text>
</comment>
<dbReference type="PANTHER" id="PTHR46872">
    <property type="entry name" value="DNA BINDING PROTEIN"/>
    <property type="match status" value="1"/>
</dbReference>
<evidence type="ECO:0000313" key="3">
    <source>
        <dbReference type="Proteomes" id="UP001140949"/>
    </source>
</evidence>
<feature type="region of interest" description="Disordered" evidence="1">
    <location>
        <begin position="64"/>
        <end position="125"/>
    </location>
</feature>
<keyword evidence="3" id="KW-1185">Reference proteome</keyword>